<dbReference type="Proteomes" id="UP001268864">
    <property type="component" value="Unassembled WGS sequence"/>
</dbReference>
<evidence type="ECO:0000313" key="3">
    <source>
        <dbReference type="Proteomes" id="UP001268864"/>
    </source>
</evidence>
<dbReference type="Pfam" id="PF13460">
    <property type="entry name" value="NAD_binding_10"/>
    <property type="match status" value="1"/>
</dbReference>
<gene>
    <name evidence="2" type="ORF">NDI86_20265</name>
</gene>
<dbReference type="RefSeq" id="WP_310902097.1">
    <property type="nucleotide sequence ID" value="NZ_JAMQOS010000008.1"/>
</dbReference>
<dbReference type="PANTHER" id="PTHR43355">
    <property type="entry name" value="FLAVIN REDUCTASE (NADPH)"/>
    <property type="match status" value="1"/>
</dbReference>
<dbReference type="EMBL" id="JAMQOS010000008">
    <property type="protein sequence ID" value="MDS0284434.1"/>
    <property type="molecule type" value="Genomic_DNA"/>
</dbReference>
<dbReference type="Gene3D" id="3.40.50.720">
    <property type="entry name" value="NAD(P)-binding Rossmann-like Domain"/>
    <property type="match status" value="1"/>
</dbReference>
<evidence type="ECO:0000259" key="1">
    <source>
        <dbReference type="Pfam" id="PF13460"/>
    </source>
</evidence>
<organism evidence="2 3">
    <name type="scientific">Haloarcula onubensis</name>
    <dbReference type="NCBI Taxonomy" id="2950539"/>
    <lineage>
        <taxon>Archaea</taxon>
        <taxon>Methanobacteriati</taxon>
        <taxon>Methanobacteriota</taxon>
        <taxon>Stenosarchaea group</taxon>
        <taxon>Halobacteria</taxon>
        <taxon>Halobacteriales</taxon>
        <taxon>Haloarculaceae</taxon>
        <taxon>Haloarcula</taxon>
    </lineage>
</organism>
<evidence type="ECO:0000313" key="2">
    <source>
        <dbReference type="EMBL" id="MDS0284434.1"/>
    </source>
</evidence>
<sequence>MKLVVFGATGRTGRRVVEQALEAGHAVTGIARTPAKLNRTHERLTLVQGDILDYDSFASVLQGQDVVVSTVGKGAVFGSVKLYSEGIENVIRAMEEYGLSRLIAITSGGTYPGWDDNNSIFYELLIKRVILRGEYADMRRMEERIAETDLEWTIVRPSGLSDEDGTGAYHVKVGYSLPASNTTRRDDLAEFIVDELESNQHPRQGVAVVNI</sequence>
<dbReference type="InterPro" id="IPR036291">
    <property type="entry name" value="NAD(P)-bd_dom_sf"/>
</dbReference>
<comment type="caution">
    <text evidence="2">The sequence shown here is derived from an EMBL/GenBank/DDBJ whole genome shotgun (WGS) entry which is preliminary data.</text>
</comment>
<dbReference type="CDD" id="cd05244">
    <property type="entry name" value="BVR-B_like_SDR_a"/>
    <property type="match status" value="1"/>
</dbReference>
<name>A0ABU2FVG9_9EURY</name>
<dbReference type="SUPFAM" id="SSF51735">
    <property type="entry name" value="NAD(P)-binding Rossmann-fold domains"/>
    <property type="match status" value="1"/>
</dbReference>
<keyword evidence="3" id="KW-1185">Reference proteome</keyword>
<dbReference type="InterPro" id="IPR051606">
    <property type="entry name" value="Polyketide_Oxido-like"/>
</dbReference>
<dbReference type="PANTHER" id="PTHR43355:SF2">
    <property type="entry name" value="FLAVIN REDUCTASE (NADPH)"/>
    <property type="match status" value="1"/>
</dbReference>
<feature type="domain" description="NAD(P)-binding" evidence="1">
    <location>
        <begin position="7"/>
        <end position="197"/>
    </location>
</feature>
<dbReference type="InterPro" id="IPR016040">
    <property type="entry name" value="NAD(P)-bd_dom"/>
</dbReference>
<accession>A0ABU2FVG9</accession>
<reference evidence="2 3" key="1">
    <citation type="submission" date="2022-06" db="EMBL/GenBank/DDBJ databases">
        <title>Halomicroarcula sp. a new haloarchaeum isolate from saline soil.</title>
        <authorList>
            <person name="Strakova D."/>
            <person name="Galisteo C."/>
            <person name="Sanchez-Porro C."/>
            <person name="Ventosa A."/>
        </authorList>
    </citation>
    <scope>NUCLEOTIDE SEQUENCE [LARGE SCALE GENOMIC DNA]</scope>
    <source>
        <strain evidence="2 3">S3CR25-11</strain>
    </source>
</reference>
<protein>
    <submittedName>
        <fullName evidence="2">SDR family oxidoreductase</fullName>
    </submittedName>
</protein>
<proteinExistence type="predicted"/>